<dbReference type="PROSITE" id="PS50181">
    <property type="entry name" value="FBOX"/>
    <property type="match status" value="1"/>
</dbReference>
<proteinExistence type="predicted"/>
<dbReference type="InterPro" id="IPR036047">
    <property type="entry name" value="F-box-like_dom_sf"/>
</dbReference>
<dbReference type="AlphaFoldDB" id="A0A5C2SEC5"/>
<organism evidence="2 3">
    <name type="scientific">Lentinus tigrinus ALCF2SS1-6</name>
    <dbReference type="NCBI Taxonomy" id="1328759"/>
    <lineage>
        <taxon>Eukaryota</taxon>
        <taxon>Fungi</taxon>
        <taxon>Dikarya</taxon>
        <taxon>Basidiomycota</taxon>
        <taxon>Agaricomycotina</taxon>
        <taxon>Agaricomycetes</taxon>
        <taxon>Polyporales</taxon>
        <taxon>Polyporaceae</taxon>
        <taxon>Lentinus</taxon>
    </lineage>
</organism>
<keyword evidence="3" id="KW-1185">Reference proteome</keyword>
<dbReference type="PANTHER" id="PTHR38926:SF5">
    <property type="entry name" value="F-BOX AND LEUCINE-RICH REPEAT PROTEIN 6"/>
    <property type="match status" value="1"/>
</dbReference>
<dbReference type="EMBL" id="ML122262">
    <property type="protein sequence ID" value="RPD61499.1"/>
    <property type="molecule type" value="Genomic_DNA"/>
</dbReference>
<evidence type="ECO:0000259" key="1">
    <source>
        <dbReference type="PROSITE" id="PS50181"/>
    </source>
</evidence>
<dbReference type="InterPro" id="IPR001810">
    <property type="entry name" value="F-box_dom"/>
</dbReference>
<evidence type="ECO:0000313" key="2">
    <source>
        <dbReference type="EMBL" id="RPD61499.1"/>
    </source>
</evidence>
<dbReference type="Proteomes" id="UP000313359">
    <property type="component" value="Unassembled WGS sequence"/>
</dbReference>
<protein>
    <recommendedName>
        <fullName evidence="1">F-box domain-containing protein</fullName>
    </recommendedName>
</protein>
<reference evidence="2" key="1">
    <citation type="journal article" date="2018" name="Genome Biol. Evol.">
        <title>Genomics and development of Lentinus tigrinus, a white-rot wood-decaying mushroom with dimorphic fruiting bodies.</title>
        <authorList>
            <person name="Wu B."/>
            <person name="Xu Z."/>
            <person name="Knudson A."/>
            <person name="Carlson A."/>
            <person name="Chen N."/>
            <person name="Kovaka S."/>
            <person name="LaButti K."/>
            <person name="Lipzen A."/>
            <person name="Pennachio C."/>
            <person name="Riley R."/>
            <person name="Schakwitz W."/>
            <person name="Umezawa K."/>
            <person name="Ohm R.A."/>
            <person name="Grigoriev I.V."/>
            <person name="Nagy L.G."/>
            <person name="Gibbons J."/>
            <person name="Hibbett D."/>
        </authorList>
    </citation>
    <scope>NUCLEOTIDE SEQUENCE [LARGE SCALE GENOMIC DNA]</scope>
    <source>
        <strain evidence="2">ALCF2SS1-6</strain>
    </source>
</reference>
<evidence type="ECO:0000313" key="3">
    <source>
        <dbReference type="Proteomes" id="UP000313359"/>
    </source>
</evidence>
<dbReference type="OrthoDB" id="2751685at2759"/>
<gene>
    <name evidence="2" type="ORF">L227DRAFT_610498</name>
</gene>
<feature type="domain" description="F-box" evidence="1">
    <location>
        <begin position="1"/>
        <end position="51"/>
    </location>
</feature>
<dbReference type="PANTHER" id="PTHR38926">
    <property type="entry name" value="F-BOX DOMAIN CONTAINING PROTEIN, EXPRESSED"/>
    <property type="match status" value="1"/>
</dbReference>
<name>A0A5C2SEC5_9APHY</name>
<dbReference type="SUPFAM" id="SSF81383">
    <property type="entry name" value="F-box domain"/>
    <property type="match status" value="1"/>
</dbReference>
<accession>A0A5C2SEC5</accession>
<sequence>MASITSLPIEILDGILSGTTAGEPWRLYQLGHVCGDWRAIIQTSPRFWANVIANTWYYPDSSQVYDTDLLSMYHDAVRRSAPYLLSASLKLSKDHDSPTRAGRPDLMTALEPSRPRLSSLSILLDGWPTDSFYDFLRSSLSVLEELAILGAISLNSGHHEIPWSQLNRHCAPTELPRLQMLRVSGNFLGTWLAAPSLAHLHIIGTNPARRVCSWGLFLQVLERCPLRTLEIVDALPMNVKPYEDELLRRWPKARTLQALKSCTVQDTANSVITFSMFLDAAPLPPDTRLEIAFTTFNSSPTGELFSDTLFSLTFCRGRSHVARRVEIDKSLRVYVGDKKQTEIKLVPEIANAPLVAQPFGPQFFFMPFNCTENRPTVDLEVTELLLVFGHELTVQKGWWDAVLGRMPYLLRLNLGFLNPPAPLRPGQQPLSYEQYLITGILLDYLSTRKATEETGSLSLLEELHIEGLCLHGDAEARNLRDWVVSMLTMRVRHGCPPLKLLKLDCIGTTPSSLELLPAQLIYGIVDHVIVNS</sequence>